<sequence length="48" mass="5579">MGDASINRSIGSQWRKNGRLDEMDDYAKEMMAKYGEHAKMNVELNRCK</sequence>
<dbReference type="RefSeq" id="WP_159990313.1">
    <property type="nucleotide sequence ID" value="NZ_CP047165.1"/>
</dbReference>
<name>A0A6L9Y8K1_9BURK</name>
<dbReference type="EMBL" id="JAAGYR010000014">
    <property type="protein sequence ID" value="NEN76217.1"/>
    <property type="molecule type" value="Genomic_DNA"/>
</dbReference>
<evidence type="ECO:0000313" key="3">
    <source>
        <dbReference type="Proteomes" id="UP000477651"/>
    </source>
</evidence>
<evidence type="ECO:0000313" key="2">
    <source>
        <dbReference type="EMBL" id="NEN76217.1"/>
    </source>
</evidence>
<reference evidence="2 3" key="1">
    <citation type="submission" date="2020-02" db="EMBL/GenBank/DDBJ databases">
        <title>Pelistega sp. NLN82 were isolated from wild rodents of the Hainan Island.</title>
        <authorList>
            <person name="Niu N."/>
            <person name="Zhou J."/>
        </authorList>
    </citation>
    <scope>NUCLEOTIDE SEQUENCE [LARGE SCALE GENOMIC DNA]</scope>
    <source>
        <strain evidence="2 3">NLN82</strain>
    </source>
</reference>
<dbReference type="InterPro" id="IPR028949">
    <property type="entry name" value="Ntox15"/>
</dbReference>
<dbReference type="Proteomes" id="UP000477651">
    <property type="component" value="Unassembled WGS sequence"/>
</dbReference>
<dbReference type="Pfam" id="PF15604">
    <property type="entry name" value="Ntox15"/>
    <property type="match status" value="1"/>
</dbReference>
<proteinExistence type="predicted"/>
<protein>
    <recommendedName>
        <fullName evidence="1">Novel toxin 15 domain-containing protein</fullName>
    </recommendedName>
</protein>
<feature type="domain" description="Novel toxin 15" evidence="1">
    <location>
        <begin position="1"/>
        <end position="45"/>
    </location>
</feature>
<comment type="caution">
    <text evidence="2">The sequence shown here is derived from an EMBL/GenBank/DDBJ whole genome shotgun (WGS) entry which is preliminary data.</text>
</comment>
<dbReference type="AlphaFoldDB" id="A0A6L9Y8K1"/>
<evidence type="ECO:0000259" key="1">
    <source>
        <dbReference type="Pfam" id="PF15604"/>
    </source>
</evidence>
<accession>A0A6L9Y8K1</accession>
<organism evidence="2 3">
    <name type="scientific">Pelistega ratti</name>
    <dbReference type="NCBI Taxonomy" id="2652177"/>
    <lineage>
        <taxon>Bacteria</taxon>
        <taxon>Pseudomonadati</taxon>
        <taxon>Pseudomonadota</taxon>
        <taxon>Betaproteobacteria</taxon>
        <taxon>Burkholderiales</taxon>
        <taxon>Alcaligenaceae</taxon>
        <taxon>Pelistega</taxon>
    </lineage>
</organism>
<gene>
    <name evidence="2" type="ORF">F9B74_07765</name>
</gene>
<keyword evidence="3" id="KW-1185">Reference proteome</keyword>